<dbReference type="SMART" id="SM00636">
    <property type="entry name" value="Glyco_18"/>
    <property type="match status" value="1"/>
</dbReference>
<dbReference type="OrthoDB" id="9775889at2"/>
<reference evidence="11" key="1">
    <citation type="submission" date="2016-11" db="EMBL/GenBank/DDBJ databases">
        <authorList>
            <person name="Varghese N."/>
            <person name="Submissions S."/>
        </authorList>
    </citation>
    <scope>NUCLEOTIDE SEQUENCE [LARGE SCALE GENOMIC DNA]</scope>
    <source>
        <strain evidence="11">DSM 100572</strain>
    </source>
</reference>
<name>A0A1M5VYJ1_9FLAO</name>
<evidence type="ECO:0000256" key="1">
    <source>
        <dbReference type="ARBA" id="ARBA00000822"/>
    </source>
</evidence>
<dbReference type="GO" id="GO:0008061">
    <property type="term" value="F:chitin binding"/>
    <property type="evidence" value="ECO:0007669"/>
    <property type="project" value="InterPro"/>
</dbReference>
<dbReference type="InterPro" id="IPR001579">
    <property type="entry name" value="Glyco_hydro_18_chit_AS"/>
</dbReference>
<dbReference type="Gene3D" id="3.20.20.80">
    <property type="entry name" value="Glycosidases"/>
    <property type="match status" value="1"/>
</dbReference>
<dbReference type="Pfam" id="PF18962">
    <property type="entry name" value="Por_Secre_tail"/>
    <property type="match status" value="1"/>
</dbReference>
<feature type="signal peptide" evidence="8">
    <location>
        <begin position="1"/>
        <end position="32"/>
    </location>
</feature>
<evidence type="ECO:0000313" key="10">
    <source>
        <dbReference type="EMBL" id="SHH80306.1"/>
    </source>
</evidence>
<dbReference type="PANTHER" id="PTHR11177">
    <property type="entry name" value="CHITINASE"/>
    <property type="match status" value="1"/>
</dbReference>
<dbReference type="GO" id="GO:0006032">
    <property type="term" value="P:chitin catabolic process"/>
    <property type="evidence" value="ECO:0007669"/>
    <property type="project" value="TreeGrafter"/>
</dbReference>
<comment type="similarity">
    <text evidence="7">Belongs to the glycosyl hydrolase 18 family.</text>
</comment>
<dbReference type="STRING" id="1195760.SAMN05444281_2060"/>
<dbReference type="InterPro" id="IPR026444">
    <property type="entry name" value="Secre_tail"/>
</dbReference>
<dbReference type="GO" id="GO:0005576">
    <property type="term" value="C:extracellular region"/>
    <property type="evidence" value="ECO:0007669"/>
    <property type="project" value="TreeGrafter"/>
</dbReference>
<feature type="chain" id="PRO_5012364275" description="chitinase" evidence="8">
    <location>
        <begin position="33"/>
        <end position="509"/>
    </location>
</feature>
<keyword evidence="3 8" id="KW-0732">Signal</keyword>
<dbReference type="PANTHER" id="PTHR11177:SF317">
    <property type="entry name" value="CHITINASE 12-RELATED"/>
    <property type="match status" value="1"/>
</dbReference>
<evidence type="ECO:0000256" key="2">
    <source>
        <dbReference type="ARBA" id="ARBA00012729"/>
    </source>
</evidence>
<evidence type="ECO:0000256" key="7">
    <source>
        <dbReference type="RuleBase" id="RU004453"/>
    </source>
</evidence>
<evidence type="ECO:0000256" key="5">
    <source>
        <dbReference type="ARBA" id="ARBA00023295"/>
    </source>
</evidence>
<gene>
    <name evidence="10" type="ORF">SAMN05444281_2060</name>
</gene>
<comment type="catalytic activity">
    <reaction evidence="1">
        <text>Random endo-hydrolysis of N-acetyl-beta-D-glucosaminide (1-&gt;4)-beta-linkages in chitin and chitodextrins.</text>
        <dbReference type="EC" id="3.2.1.14"/>
    </reaction>
</comment>
<dbReference type="GO" id="GO:0005975">
    <property type="term" value="P:carbohydrate metabolic process"/>
    <property type="evidence" value="ECO:0007669"/>
    <property type="project" value="InterPro"/>
</dbReference>
<dbReference type="EC" id="3.2.1.14" evidence="2"/>
<dbReference type="Pfam" id="PF00704">
    <property type="entry name" value="Glyco_hydro_18"/>
    <property type="match status" value="1"/>
</dbReference>
<dbReference type="RefSeq" id="WP_073121164.1">
    <property type="nucleotide sequence ID" value="NZ_BMEN01000004.1"/>
</dbReference>
<dbReference type="Proteomes" id="UP000184109">
    <property type="component" value="Unassembled WGS sequence"/>
</dbReference>
<dbReference type="PROSITE" id="PS51910">
    <property type="entry name" value="GH18_2"/>
    <property type="match status" value="1"/>
</dbReference>
<keyword evidence="11" id="KW-1185">Reference proteome</keyword>
<dbReference type="SUPFAM" id="SSF51445">
    <property type="entry name" value="(Trans)glycosidases"/>
    <property type="match status" value="1"/>
</dbReference>
<keyword evidence="4 6" id="KW-0378">Hydrolase</keyword>
<accession>A0A1M5VYJ1</accession>
<dbReference type="NCBIfam" id="TIGR04183">
    <property type="entry name" value="Por_Secre_tail"/>
    <property type="match status" value="1"/>
</dbReference>
<evidence type="ECO:0000313" key="11">
    <source>
        <dbReference type="Proteomes" id="UP000184109"/>
    </source>
</evidence>
<evidence type="ECO:0000256" key="4">
    <source>
        <dbReference type="ARBA" id="ARBA00022801"/>
    </source>
</evidence>
<organism evidence="10 11">
    <name type="scientific">Wenyingzhuangia marina</name>
    <dbReference type="NCBI Taxonomy" id="1195760"/>
    <lineage>
        <taxon>Bacteria</taxon>
        <taxon>Pseudomonadati</taxon>
        <taxon>Bacteroidota</taxon>
        <taxon>Flavobacteriia</taxon>
        <taxon>Flavobacteriales</taxon>
        <taxon>Flavobacteriaceae</taxon>
        <taxon>Wenyingzhuangia</taxon>
    </lineage>
</organism>
<dbReference type="InterPro" id="IPR011583">
    <property type="entry name" value="Chitinase_II/V-like_cat"/>
</dbReference>
<evidence type="ECO:0000259" key="9">
    <source>
        <dbReference type="PROSITE" id="PS51910"/>
    </source>
</evidence>
<sequence>MRKKMIINQVFKTHKNLFFMCFMLLIFTSVNAQDVVGGYIPHYRIPSNPSSSFTTQIKEKMKRLTHIYYFSVSSNKDGDLGTVVKANPKVGINQYTDANFSFTPIVNSSYVDNELQFLKNIKSTYGLQTKIILVLGGETSSRNLHYALKYSNSRNNLAEQLVDYCYQEDLDGIDIDWESYNLPNPNYDPNDSNSKEGIYTKIDPNKYVHFVNAIKDEIDSRVQNGDRRISISLTLTPERTDIASPLSPAFSKIDYLQIMSYGSSRTGSGTQVPISKLETYRQNWANKGLSGSKLVIGLPCYAVRSGRSSGYKYNDIVNNTGSNFTWPYSGSLDKVYISSENAIFYLNGIGTMGDKADWVNTKNLKGVMFWEIGQDVDATDSNSLLKAITESKLKVRNGEFDLSSNTKSSKGMFVIAADSETIIQNNNNGLSVYPNPFNDVLNISFNNSNSKTIKIIMYDIKGSLVWQNTKTIEMGNHVLKINTELFNKGFYVLKYIDGDNVITRNVLKK</sequence>
<dbReference type="InterPro" id="IPR001223">
    <property type="entry name" value="Glyco_hydro18_cat"/>
</dbReference>
<dbReference type="PROSITE" id="PS01095">
    <property type="entry name" value="GH18_1"/>
    <property type="match status" value="1"/>
</dbReference>
<evidence type="ECO:0000256" key="6">
    <source>
        <dbReference type="RuleBase" id="RU000489"/>
    </source>
</evidence>
<dbReference type="AlphaFoldDB" id="A0A1M5VYJ1"/>
<dbReference type="EMBL" id="FQXQ01000004">
    <property type="protein sequence ID" value="SHH80306.1"/>
    <property type="molecule type" value="Genomic_DNA"/>
</dbReference>
<protein>
    <recommendedName>
        <fullName evidence="2">chitinase</fullName>
        <ecNumber evidence="2">3.2.1.14</ecNumber>
    </recommendedName>
</protein>
<keyword evidence="5 6" id="KW-0326">Glycosidase</keyword>
<feature type="domain" description="GH18" evidence="9">
    <location>
        <begin position="34"/>
        <end position="395"/>
    </location>
</feature>
<dbReference type="InterPro" id="IPR017853">
    <property type="entry name" value="GH"/>
</dbReference>
<dbReference type="InterPro" id="IPR050314">
    <property type="entry name" value="Glycosyl_Hydrlase_18"/>
</dbReference>
<evidence type="ECO:0000256" key="8">
    <source>
        <dbReference type="SAM" id="SignalP"/>
    </source>
</evidence>
<dbReference type="GO" id="GO:0008843">
    <property type="term" value="F:endochitinase activity"/>
    <property type="evidence" value="ECO:0007669"/>
    <property type="project" value="UniProtKB-EC"/>
</dbReference>
<proteinExistence type="inferred from homology"/>
<evidence type="ECO:0000256" key="3">
    <source>
        <dbReference type="ARBA" id="ARBA00022729"/>
    </source>
</evidence>